<dbReference type="AlphaFoldDB" id="A0AAN9GQZ4"/>
<accession>A0AAN9GQZ4</accession>
<gene>
    <name evidence="1" type="ORF">R3I93_022988</name>
</gene>
<keyword evidence="2" id="KW-1185">Reference proteome</keyword>
<dbReference type="Proteomes" id="UP001364617">
    <property type="component" value="Unassembled WGS sequence"/>
</dbReference>
<dbReference type="EMBL" id="JAYKXH010000025">
    <property type="protein sequence ID" value="KAK7122051.1"/>
    <property type="molecule type" value="Genomic_DNA"/>
</dbReference>
<dbReference type="PANTHER" id="PTHR46238:SF8">
    <property type="entry name" value="ENDONUCLEASE_EXONUCLEASE_PHOSPHATASE DOMAIN-CONTAINING PROTEIN"/>
    <property type="match status" value="1"/>
</dbReference>
<evidence type="ECO:0000313" key="1">
    <source>
        <dbReference type="EMBL" id="KAK7122051.1"/>
    </source>
</evidence>
<protein>
    <submittedName>
        <fullName evidence="1">Uncharacterized protein</fullName>
    </submittedName>
</protein>
<comment type="caution">
    <text evidence="1">The sequence shown here is derived from an EMBL/GenBank/DDBJ whole genome shotgun (WGS) entry which is preliminary data.</text>
</comment>
<evidence type="ECO:0000313" key="2">
    <source>
        <dbReference type="Proteomes" id="UP001364617"/>
    </source>
</evidence>
<sequence>MQLNIKKTEYLGRGSQTDISVNGEELKKALDEYLGSVITSDGSNLSDAKARVNVAWTKWRQLTGILYDHRIPNHLKAKIYKTCTVALYGTECWPASEEHKHALNIMEM</sequence>
<reference evidence="1 2" key="1">
    <citation type="submission" date="2024-02" db="EMBL/GenBank/DDBJ databases">
        <title>Chromosome-level genome assembly of the Eurasian Minnow (Phoxinus phoxinus).</title>
        <authorList>
            <person name="Oriowo T.O."/>
            <person name="Martin S."/>
            <person name="Stange M."/>
            <person name="Chrysostomakis Y."/>
            <person name="Brown T."/>
            <person name="Winkler S."/>
            <person name="Kukowka S."/>
            <person name="Myers E.W."/>
            <person name="Bohne A."/>
        </authorList>
    </citation>
    <scope>NUCLEOTIDE SEQUENCE [LARGE SCALE GENOMIC DNA]</scope>
    <source>
        <strain evidence="1">ZFMK-TIS-60720</strain>
        <tissue evidence="1">Whole Organism</tissue>
    </source>
</reference>
<organism evidence="1 2">
    <name type="scientific">Phoxinus phoxinus</name>
    <name type="common">Eurasian minnow</name>
    <dbReference type="NCBI Taxonomy" id="58324"/>
    <lineage>
        <taxon>Eukaryota</taxon>
        <taxon>Metazoa</taxon>
        <taxon>Chordata</taxon>
        <taxon>Craniata</taxon>
        <taxon>Vertebrata</taxon>
        <taxon>Euteleostomi</taxon>
        <taxon>Actinopterygii</taxon>
        <taxon>Neopterygii</taxon>
        <taxon>Teleostei</taxon>
        <taxon>Ostariophysi</taxon>
        <taxon>Cypriniformes</taxon>
        <taxon>Leuciscidae</taxon>
        <taxon>Phoxininae</taxon>
        <taxon>Phoxinus</taxon>
    </lineage>
</organism>
<dbReference type="PANTHER" id="PTHR46238">
    <property type="entry name" value="REVERSE TRANSCRIPTASE DOMAIN-CONTAINING PROTEIN"/>
    <property type="match status" value="1"/>
</dbReference>
<name>A0AAN9GQZ4_9TELE</name>
<proteinExistence type="predicted"/>